<feature type="compositionally biased region" description="Polar residues" evidence="1">
    <location>
        <begin position="154"/>
        <end position="169"/>
    </location>
</feature>
<feature type="compositionally biased region" description="Basic and acidic residues" evidence="1">
    <location>
        <begin position="170"/>
        <end position="183"/>
    </location>
</feature>
<protein>
    <submittedName>
        <fullName evidence="2">BQ2448_2303 protein</fullName>
    </submittedName>
</protein>
<sequence length="202" mass="22654">MSLLSDLVHLPAIEVAPRLTDVDDVIHLATTTTSDSHQRTGTMFLSYACSPGQLLRSSTNFSIDLLKALCRAHNVQGNSKTQLLAKEWFLHALLWSCEPNCKACSNEYVFKRRQAANHVAATSPLLPRPQNIRIKTCRGAWHGTRQGDPEESPQECSHSCQMNDEQSSASEHELEQDELRSTCHVEAASDQLKDEIRTEWNN</sequence>
<dbReference type="AlphaFoldDB" id="A0A238FBA2"/>
<gene>
    <name evidence="2" type="ORF">BQ2448_2303</name>
</gene>
<organism evidence="2 3">
    <name type="scientific">Microbotryum intermedium</name>
    <dbReference type="NCBI Taxonomy" id="269621"/>
    <lineage>
        <taxon>Eukaryota</taxon>
        <taxon>Fungi</taxon>
        <taxon>Dikarya</taxon>
        <taxon>Basidiomycota</taxon>
        <taxon>Pucciniomycotina</taxon>
        <taxon>Microbotryomycetes</taxon>
        <taxon>Microbotryales</taxon>
        <taxon>Microbotryaceae</taxon>
        <taxon>Microbotryum</taxon>
    </lineage>
</organism>
<dbReference type="Proteomes" id="UP000198372">
    <property type="component" value="Unassembled WGS sequence"/>
</dbReference>
<feature type="region of interest" description="Disordered" evidence="1">
    <location>
        <begin position="142"/>
        <end position="185"/>
    </location>
</feature>
<name>A0A238FBA2_9BASI</name>
<keyword evidence="3" id="KW-1185">Reference proteome</keyword>
<proteinExistence type="predicted"/>
<dbReference type="EMBL" id="FMSP01000004">
    <property type="protein sequence ID" value="SCV69283.1"/>
    <property type="molecule type" value="Genomic_DNA"/>
</dbReference>
<evidence type="ECO:0000313" key="3">
    <source>
        <dbReference type="Proteomes" id="UP000198372"/>
    </source>
</evidence>
<evidence type="ECO:0000313" key="2">
    <source>
        <dbReference type="EMBL" id="SCV69283.1"/>
    </source>
</evidence>
<reference evidence="3" key="1">
    <citation type="submission" date="2016-09" db="EMBL/GenBank/DDBJ databases">
        <authorList>
            <person name="Jeantristanb JTB J.-T."/>
            <person name="Ricardo R."/>
        </authorList>
    </citation>
    <scope>NUCLEOTIDE SEQUENCE [LARGE SCALE GENOMIC DNA]</scope>
</reference>
<evidence type="ECO:0000256" key="1">
    <source>
        <dbReference type="SAM" id="MobiDB-lite"/>
    </source>
</evidence>
<accession>A0A238FBA2</accession>